<proteinExistence type="predicted"/>
<sequence length="219" mass="23501">MSETITVWRAGRDDIAGAAAAFAAASEGEAVITWVIPDQDERRERIVRDPEAAEPWIGAVVATGEVVVAGTGPDEVTGVSLWEDTDPTSTTGDRSMAAASQDEADAAVAAAFEAVYGPHAPRMATVRRMTEERHPAGEPHWYLQQMGVRPDHRGRGVGGALLRHQLARIDEAGRPAYLEASSPRAAALYERYGFRALGEPIVLPEGGPRLRPMWRPVGG</sequence>
<accession>A0ABT1JN13</accession>
<evidence type="ECO:0000313" key="2">
    <source>
        <dbReference type="EMBL" id="MCP2333920.1"/>
    </source>
</evidence>
<organism evidence="2 3">
    <name type="scientific">Actinoalloteichus caeruleus DSM 43889</name>
    <dbReference type="NCBI Taxonomy" id="1120930"/>
    <lineage>
        <taxon>Bacteria</taxon>
        <taxon>Bacillati</taxon>
        <taxon>Actinomycetota</taxon>
        <taxon>Actinomycetes</taxon>
        <taxon>Pseudonocardiales</taxon>
        <taxon>Pseudonocardiaceae</taxon>
        <taxon>Actinoalloteichus</taxon>
        <taxon>Actinoalloteichus cyanogriseus</taxon>
    </lineage>
</organism>
<protein>
    <submittedName>
        <fullName evidence="2">Acetyltransferase (GNAT) family protein</fullName>
    </submittedName>
</protein>
<evidence type="ECO:0000259" key="1">
    <source>
        <dbReference type="PROSITE" id="PS51186"/>
    </source>
</evidence>
<gene>
    <name evidence="2" type="ORF">G443_004190</name>
</gene>
<dbReference type="Pfam" id="PF13508">
    <property type="entry name" value="Acetyltransf_7"/>
    <property type="match status" value="1"/>
</dbReference>
<dbReference type="PANTHER" id="PTHR42791:SF1">
    <property type="entry name" value="N-ACETYLTRANSFERASE DOMAIN-CONTAINING PROTEIN"/>
    <property type="match status" value="1"/>
</dbReference>
<dbReference type="Proteomes" id="UP000791080">
    <property type="component" value="Unassembled WGS sequence"/>
</dbReference>
<dbReference type="EMBL" id="AUBJ02000001">
    <property type="protein sequence ID" value="MCP2333920.1"/>
    <property type="molecule type" value="Genomic_DNA"/>
</dbReference>
<comment type="caution">
    <text evidence="2">The sequence shown here is derived from an EMBL/GenBank/DDBJ whole genome shotgun (WGS) entry which is preliminary data.</text>
</comment>
<feature type="domain" description="N-acetyltransferase" evidence="1">
    <location>
        <begin position="65"/>
        <end position="218"/>
    </location>
</feature>
<dbReference type="InterPro" id="IPR000182">
    <property type="entry name" value="GNAT_dom"/>
</dbReference>
<dbReference type="PROSITE" id="PS51186">
    <property type="entry name" value="GNAT"/>
    <property type="match status" value="1"/>
</dbReference>
<reference evidence="2 3" key="2">
    <citation type="submission" date="2022-06" db="EMBL/GenBank/DDBJ databases">
        <title>Genomic Encyclopedia of Type Strains, Phase I: the one thousand microbial genomes (KMG-I) project.</title>
        <authorList>
            <person name="Kyrpides N."/>
        </authorList>
    </citation>
    <scope>NUCLEOTIDE SEQUENCE [LARGE SCALE GENOMIC DNA]</scope>
    <source>
        <strain evidence="2 3">DSM 43889</strain>
    </source>
</reference>
<dbReference type="CDD" id="cd04301">
    <property type="entry name" value="NAT_SF"/>
    <property type="match status" value="1"/>
</dbReference>
<evidence type="ECO:0000313" key="3">
    <source>
        <dbReference type="Proteomes" id="UP000791080"/>
    </source>
</evidence>
<dbReference type="SUPFAM" id="SSF55729">
    <property type="entry name" value="Acyl-CoA N-acyltransferases (Nat)"/>
    <property type="match status" value="1"/>
</dbReference>
<dbReference type="InterPro" id="IPR016181">
    <property type="entry name" value="Acyl_CoA_acyltransferase"/>
</dbReference>
<dbReference type="PANTHER" id="PTHR42791">
    <property type="entry name" value="GNAT FAMILY ACETYLTRANSFERASE"/>
    <property type="match status" value="1"/>
</dbReference>
<dbReference type="InterPro" id="IPR052523">
    <property type="entry name" value="Trichothecene_AcTrans"/>
</dbReference>
<keyword evidence="3" id="KW-1185">Reference proteome</keyword>
<name>A0ABT1JN13_ACTCY</name>
<dbReference type="RefSeq" id="WP_051313988.1">
    <property type="nucleotide sequence ID" value="NZ_AUBJ02000001.1"/>
</dbReference>
<dbReference type="Gene3D" id="3.40.630.30">
    <property type="match status" value="1"/>
</dbReference>
<reference evidence="2 3" key="1">
    <citation type="submission" date="2013-07" db="EMBL/GenBank/DDBJ databases">
        <authorList>
            <consortium name="DOE Joint Genome Institute"/>
            <person name="Reeve W."/>
            <person name="Huntemann M."/>
            <person name="Han J."/>
            <person name="Chen A."/>
            <person name="Kyrpides N."/>
            <person name="Mavromatis K."/>
            <person name="Markowitz V."/>
            <person name="Palaniappan K."/>
            <person name="Ivanova N."/>
            <person name="Schaumberg A."/>
            <person name="Pati A."/>
            <person name="Liolios K."/>
            <person name="Nordberg H.P."/>
            <person name="Cantor M.N."/>
            <person name="Hua S.X."/>
            <person name="Woyke T."/>
        </authorList>
    </citation>
    <scope>NUCLEOTIDE SEQUENCE [LARGE SCALE GENOMIC DNA]</scope>
    <source>
        <strain evidence="2 3">DSM 43889</strain>
    </source>
</reference>